<evidence type="ECO:0000256" key="1">
    <source>
        <dbReference type="SAM" id="Coils"/>
    </source>
</evidence>
<gene>
    <name evidence="2" type="ORF">SAMN04488120_11720</name>
</gene>
<feature type="coiled-coil region" evidence="1">
    <location>
        <begin position="24"/>
        <end position="51"/>
    </location>
</feature>
<name>A0A1I2KFK8_9GAMM</name>
<proteinExistence type="predicted"/>
<keyword evidence="3" id="KW-1185">Reference proteome</keyword>
<keyword evidence="1" id="KW-0175">Coiled coil</keyword>
<dbReference type="Proteomes" id="UP000199771">
    <property type="component" value="Unassembled WGS sequence"/>
</dbReference>
<dbReference type="InterPro" id="IPR007236">
    <property type="entry name" value="SlyX"/>
</dbReference>
<dbReference type="AlphaFoldDB" id="A0A1I2KFK8"/>
<dbReference type="Pfam" id="PF04102">
    <property type="entry name" value="SlyX"/>
    <property type="match status" value="1"/>
</dbReference>
<organism evidence="2 3">
    <name type="scientific">Fontimonas thermophila</name>
    <dbReference type="NCBI Taxonomy" id="1076937"/>
    <lineage>
        <taxon>Bacteria</taxon>
        <taxon>Pseudomonadati</taxon>
        <taxon>Pseudomonadota</taxon>
        <taxon>Gammaproteobacteria</taxon>
        <taxon>Nevskiales</taxon>
        <taxon>Nevskiaceae</taxon>
        <taxon>Fontimonas</taxon>
    </lineage>
</organism>
<dbReference type="EMBL" id="FOOC01000017">
    <property type="protein sequence ID" value="SFF65010.1"/>
    <property type="molecule type" value="Genomic_DNA"/>
</dbReference>
<evidence type="ECO:0000313" key="3">
    <source>
        <dbReference type="Proteomes" id="UP000199771"/>
    </source>
</evidence>
<sequence length="72" mass="8195">MLRAMSEDRLIELETRMAYQEATLQQLNDIVTAQQRRLDQLERALRELASRVARRDEGLPKATAADDIAPDG</sequence>
<reference evidence="2 3" key="1">
    <citation type="submission" date="2016-10" db="EMBL/GenBank/DDBJ databases">
        <authorList>
            <person name="de Groot N.N."/>
        </authorList>
    </citation>
    <scope>NUCLEOTIDE SEQUENCE [LARGE SCALE GENOMIC DNA]</scope>
    <source>
        <strain evidence="2 3">DSM 23609</strain>
    </source>
</reference>
<evidence type="ECO:0000313" key="2">
    <source>
        <dbReference type="EMBL" id="SFF65010.1"/>
    </source>
</evidence>
<accession>A0A1I2KFK8</accession>
<dbReference type="PANTHER" id="PTHR36508">
    <property type="entry name" value="PROTEIN SLYX"/>
    <property type="match status" value="1"/>
</dbReference>
<dbReference type="PANTHER" id="PTHR36508:SF1">
    <property type="entry name" value="PROTEIN SLYX"/>
    <property type="match status" value="1"/>
</dbReference>
<dbReference type="STRING" id="1076937.SAMN04488120_11720"/>
<protein>
    <submittedName>
        <fullName evidence="2">SlyX protein</fullName>
    </submittedName>
</protein>
<dbReference type="Gene3D" id="1.20.5.300">
    <property type="match status" value="1"/>
</dbReference>